<sequence length="112" mass="12354">MSVKGSFSYTNDTVNGFRITVNGIPMHMRVEAINNDVAKVYVTDVQGNQQPMPPSVSLSDAVGANVAPYNNEFLITWINSYVLRVSGVESIWMTNQKQQAFKTAPGITHFTV</sequence>
<evidence type="ECO:0000313" key="2">
    <source>
        <dbReference type="Proteomes" id="UP000006906"/>
    </source>
</evidence>
<protein>
    <submittedName>
        <fullName evidence="1">Uncharacterized protein</fullName>
    </submittedName>
</protein>
<organism evidence="1 2">
    <name type="scientific">Chlamydomonas reinhardtii</name>
    <name type="common">Chlamydomonas smithii</name>
    <dbReference type="NCBI Taxonomy" id="3055"/>
    <lineage>
        <taxon>Eukaryota</taxon>
        <taxon>Viridiplantae</taxon>
        <taxon>Chlorophyta</taxon>
        <taxon>core chlorophytes</taxon>
        <taxon>Chlorophyceae</taxon>
        <taxon>CS clade</taxon>
        <taxon>Chlamydomonadales</taxon>
        <taxon>Chlamydomonadaceae</taxon>
        <taxon>Chlamydomonas</taxon>
    </lineage>
</organism>
<dbReference type="GeneID" id="5727377"/>
<dbReference type="KEGG" id="cre:CHLRE_02g085300v5"/>
<dbReference type="OrthoDB" id="530925at2759"/>
<dbReference type="PaxDb" id="3055-EDP06701"/>
<evidence type="ECO:0000313" key="1">
    <source>
        <dbReference type="EMBL" id="PNW86409.1"/>
    </source>
</evidence>
<name>A0A2K3E0W7_CHLRE</name>
<gene>
    <name evidence="1" type="ORF">CHLRE_02g085300v5</name>
</gene>
<dbReference type="InParanoid" id="A0A2K3E0W7"/>
<proteinExistence type="predicted"/>
<dbReference type="EMBL" id="CM008963">
    <property type="protein sequence ID" value="PNW86409.1"/>
    <property type="molecule type" value="Genomic_DNA"/>
</dbReference>
<reference evidence="1 2" key="1">
    <citation type="journal article" date="2007" name="Science">
        <title>The Chlamydomonas genome reveals the evolution of key animal and plant functions.</title>
        <authorList>
            <person name="Merchant S.S."/>
            <person name="Prochnik S.E."/>
            <person name="Vallon O."/>
            <person name="Harris E.H."/>
            <person name="Karpowicz S.J."/>
            <person name="Witman G.B."/>
            <person name="Terry A."/>
            <person name="Salamov A."/>
            <person name="Fritz-Laylin L.K."/>
            <person name="Marechal-Drouard L."/>
            <person name="Marshall W.F."/>
            <person name="Qu L.H."/>
            <person name="Nelson D.R."/>
            <person name="Sanderfoot A.A."/>
            <person name="Spalding M.H."/>
            <person name="Kapitonov V.V."/>
            <person name="Ren Q."/>
            <person name="Ferris P."/>
            <person name="Lindquist E."/>
            <person name="Shapiro H."/>
            <person name="Lucas S.M."/>
            <person name="Grimwood J."/>
            <person name="Schmutz J."/>
            <person name="Cardol P."/>
            <person name="Cerutti H."/>
            <person name="Chanfreau G."/>
            <person name="Chen C.L."/>
            <person name="Cognat V."/>
            <person name="Croft M.T."/>
            <person name="Dent R."/>
            <person name="Dutcher S."/>
            <person name="Fernandez E."/>
            <person name="Fukuzawa H."/>
            <person name="Gonzalez-Ballester D."/>
            <person name="Gonzalez-Halphen D."/>
            <person name="Hallmann A."/>
            <person name="Hanikenne M."/>
            <person name="Hippler M."/>
            <person name="Inwood W."/>
            <person name="Jabbari K."/>
            <person name="Kalanon M."/>
            <person name="Kuras R."/>
            <person name="Lefebvre P.A."/>
            <person name="Lemaire S.D."/>
            <person name="Lobanov A.V."/>
            <person name="Lohr M."/>
            <person name="Manuell A."/>
            <person name="Meier I."/>
            <person name="Mets L."/>
            <person name="Mittag M."/>
            <person name="Mittelmeier T."/>
            <person name="Moroney J.V."/>
            <person name="Moseley J."/>
            <person name="Napoli C."/>
            <person name="Nedelcu A.M."/>
            <person name="Niyogi K."/>
            <person name="Novoselov S.V."/>
            <person name="Paulsen I.T."/>
            <person name="Pazour G."/>
            <person name="Purton S."/>
            <person name="Ral J.P."/>
            <person name="Riano-Pachon D.M."/>
            <person name="Riekhof W."/>
            <person name="Rymarquis L."/>
            <person name="Schroda M."/>
            <person name="Stern D."/>
            <person name="Umen J."/>
            <person name="Willows R."/>
            <person name="Wilson N."/>
            <person name="Zimmer S.L."/>
            <person name="Allmer J."/>
            <person name="Balk J."/>
            <person name="Bisova K."/>
            <person name="Chen C.J."/>
            <person name="Elias M."/>
            <person name="Gendler K."/>
            <person name="Hauser C."/>
            <person name="Lamb M.R."/>
            <person name="Ledford H."/>
            <person name="Long J.C."/>
            <person name="Minagawa J."/>
            <person name="Page M.D."/>
            <person name="Pan J."/>
            <person name="Pootakham W."/>
            <person name="Roje S."/>
            <person name="Rose A."/>
            <person name="Stahlberg E."/>
            <person name="Terauchi A.M."/>
            <person name="Yang P."/>
            <person name="Ball S."/>
            <person name="Bowler C."/>
            <person name="Dieckmann C.L."/>
            <person name="Gladyshev V.N."/>
            <person name="Green P."/>
            <person name="Jorgensen R."/>
            <person name="Mayfield S."/>
            <person name="Mueller-Roeber B."/>
            <person name="Rajamani S."/>
            <person name="Sayre R.T."/>
            <person name="Brokstein P."/>
            <person name="Dubchak I."/>
            <person name="Goodstein D."/>
            <person name="Hornick L."/>
            <person name="Huang Y.W."/>
            <person name="Jhaveri J."/>
            <person name="Luo Y."/>
            <person name="Martinez D."/>
            <person name="Ngau W.C."/>
            <person name="Otillar B."/>
            <person name="Poliakov A."/>
            <person name="Porter A."/>
            <person name="Szajkowski L."/>
            <person name="Werner G."/>
            <person name="Zhou K."/>
            <person name="Grigoriev I.V."/>
            <person name="Rokhsar D.S."/>
            <person name="Grossman A.R."/>
        </authorList>
    </citation>
    <scope>NUCLEOTIDE SEQUENCE [LARGE SCALE GENOMIC DNA]</scope>
    <source>
        <strain evidence="2">CC-503</strain>
    </source>
</reference>
<accession>A0A2K3E0W7</accession>
<dbReference type="RefSeq" id="XP_042926952.1">
    <property type="nucleotide sequence ID" value="XM_043059318.1"/>
</dbReference>
<dbReference type="AlphaFoldDB" id="A0A2K3E0W7"/>
<dbReference type="Gramene" id="PNW86409">
    <property type="protein sequence ID" value="PNW86409"/>
    <property type="gene ID" value="CHLRE_02g085300v5"/>
</dbReference>
<keyword evidence="2" id="KW-1185">Reference proteome</keyword>
<dbReference type="ExpressionAtlas" id="A0A2K3E0W7">
    <property type="expression patterns" value="baseline"/>
</dbReference>
<dbReference type="Proteomes" id="UP000006906">
    <property type="component" value="Chromosome 2"/>
</dbReference>